<dbReference type="PATRIC" id="fig|1706435.3.peg.329"/>
<accession>A0A150JGY0</accession>
<proteinExistence type="inferred from homology"/>
<dbReference type="HAMAP" id="MF_00674">
    <property type="entry name" value="UPF0251"/>
    <property type="match status" value="1"/>
</dbReference>
<protein>
    <recommendedName>
        <fullName evidence="2">UPF0251 protein AN188_00593</fullName>
    </recommendedName>
</protein>
<reference evidence="3 5" key="1">
    <citation type="journal article" date="2016" name="ISME J.">
        <title>Chasing the elusive Euryarchaeota class WSA2: genomes reveal a uniquely fastidious methyl-reducing methanogen.</title>
        <authorList>
            <person name="Nobu M.K."/>
            <person name="Narihiro T."/>
            <person name="Kuroda K."/>
            <person name="Mei R."/>
            <person name="Liu W.T."/>
        </authorList>
    </citation>
    <scope>NUCLEOTIDE SEQUENCE [LARGE SCALE GENOMIC DNA]</scope>
    <source>
        <strain evidence="3">ADurb1013_Bin02101</strain>
        <strain evidence="4">ADurb1213_Bin02801</strain>
    </source>
</reference>
<dbReference type="EMBL" id="LNJE01000003">
    <property type="protein sequence ID" value="KYC58320.1"/>
    <property type="molecule type" value="Genomic_DNA"/>
</dbReference>
<accession>A0A150JM28</accession>
<dbReference type="Pfam" id="PF02001">
    <property type="entry name" value="DUF134"/>
    <property type="match status" value="1"/>
</dbReference>
<dbReference type="PANTHER" id="PTHR37478:SF2">
    <property type="entry name" value="UPF0251 PROTEIN TK0562"/>
    <property type="match status" value="1"/>
</dbReference>
<evidence type="ECO:0000256" key="1">
    <source>
        <dbReference type="ARBA" id="ARBA00009350"/>
    </source>
</evidence>
<dbReference type="AlphaFoldDB" id="A0A150JCK7"/>
<comment type="caution">
    <text evidence="3">The sequence shown here is derived from an EMBL/GenBank/DDBJ whole genome shotgun (WGS) entry which is preliminary data.</text>
</comment>
<dbReference type="Proteomes" id="UP000092420">
    <property type="component" value="Unassembled WGS sequence"/>
</dbReference>
<comment type="similarity">
    <text evidence="1 2">Belongs to the UPF0251 family.</text>
</comment>
<name>A0A150JCK7_9EURY</name>
<accession>A0A150JCK7</accession>
<evidence type="ECO:0000256" key="2">
    <source>
        <dbReference type="HAMAP-Rule" id="MF_00674"/>
    </source>
</evidence>
<evidence type="ECO:0000313" key="5">
    <source>
        <dbReference type="Proteomes" id="UP000092420"/>
    </source>
</evidence>
<sequence>MPRARKKRCIYVDTHTRYFKPRGVPLEQLDIVRLTFEELEAIRLKDLIGLEQIEASEKMGISQPTFHRILKEARNKVSDALVNSKAIEIFGGDYEIGITQFKCQNCNYVWELDVSSKNEGKCPNCNREKIINLKINAYNCKKRRDNLV</sequence>
<dbReference type="InterPro" id="IPR002852">
    <property type="entry name" value="UPF0251"/>
</dbReference>
<evidence type="ECO:0000313" key="4">
    <source>
        <dbReference type="EMBL" id="KYC58320.1"/>
    </source>
</evidence>
<dbReference type="PANTHER" id="PTHR37478">
    <property type="match status" value="1"/>
</dbReference>
<gene>
    <name evidence="3" type="ORF">AN188_00593</name>
    <name evidence="4" type="ORF">APG09_00339</name>
</gene>
<dbReference type="EMBL" id="LNJB01000005">
    <property type="protein sequence ID" value="KYC54966.1"/>
    <property type="molecule type" value="Genomic_DNA"/>
</dbReference>
<organism evidence="3 5">
    <name type="scientific">Candidatus Methanofastidiosum methylothiophilum</name>
    <dbReference type="NCBI Taxonomy" id="1705564"/>
    <lineage>
        <taxon>Archaea</taxon>
        <taxon>Methanobacteriati</taxon>
        <taxon>Methanobacteriota</taxon>
        <taxon>Stenosarchaea group</taxon>
        <taxon>Candidatus Methanofastidiosia</taxon>
        <taxon>Candidatus Methanofastidiosales</taxon>
        <taxon>Candidatus Methanofastidiosaceae</taxon>
        <taxon>Candidatus Methanofastidiosum</taxon>
    </lineage>
</organism>
<evidence type="ECO:0000313" key="3">
    <source>
        <dbReference type="EMBL" id="KYC54966.1"/>
    </source>
</evidence>
<dbReference type="PATRIC" id="fig|1706433.3.peg.592"/>